<comment type="caution">
    <text evidence="2">The sequence shown here is derived from an EMBL/GenBank/DDBJ whole genome shotgun (WGS) entry which is preliminary data.</text>
</comment>
<gene>
    <name evidence="2" type="ORF">BOVATA_035460</name>
</gene>
<dbReference type="EMBL" id="BDSA01000004">
    <property type="protein sequence ID" value="GBE62053.1"/>
    <property type="molecule type" value="Genomic_DNA"/>
</dbReference>
<dbReference type="Proteomes" id="UP000236319">
    <property type="component" value="Unassembled WGS sequence"/>
</dbReference>
<feature type="compositionally biased region" description="Pro residues" evidence="1">
    <location>
        <begin position="372"/>
        <end position="386"/>
    </location>
</feature>
<evidence type="ECO:0000313" key="3">
    <source>
        <dbReference type="Proteomes" id="UP000236319"/>
    </source>
</evidence>
<evidence type="ECO:0000313" key="2">
    <source>
        <dbReference type="EMBL" id="GBE62053.1"/>
    </source>
</evidence>
<feature type="compositionally biased region" description="Polar residues" evidence="1">
    <location>
        <begin position="518"/>
        <end position="536"/>
    </location>
</feature>
<name>A0A2H6KGC7_9APIC</name>
<feature type="compositionally biased region" description="Polar residues" evidence="1">
    <location>
        <begin position="391"/>
        <end position="428"/>
    </location>
</feature>
<keyword evidence="3" id="KW-1185">Reference proteome</keyword>
<dbReference type="AlphaFoldDB" id="A0A2H6KGC7"/>
<dbReference type="VEuPathDB" id="PiroplasmaDB:BOVATA_035460"/>
<feature type="compositionally biased region" description="Gly residues" evidence="1">
    <location>
        <begin position="539"/>
        <end position="556"/>
    </location>
</feature>
<evidence type="ECO:0000256" key="1">
    <source>
        <dbReference type="SAM" id="MobiDB-lite"/>
    </source>
</evidence>
<feature type="compositionally biased region" description="Low complexity" evidence="1">
    <location>
        <begin position="447"/>
        <end position="466"/>
    </location>
</feature>
<organism evidence="2 3">
    <name type="scientific">Babesia ovata</name>
    <dbReference type="NCBI Taxonomy" id="189622"/>
    <lineage>
        <taxon>Eukaryota</taxon>
        <taxon>Sar</taxon>
        <taxon>Alveolata</taxon>
        <taxon>Apicomplexa</taxon>
        <taxon>Aconoidasida</taxon>
        <taxon>Piroplasmida</taxon>
        <taxon>Babesiidae</taxon>
        <taxon>Babesia</taxon>
    </lineage>
</organism>
<accession>A0A2H6KGC7</accession>
<dbReference type="OrthoDB" id="367190at2759"/>
<dbReference type="RefSeq" id="XP_028868296.1">
    <property type="nucleotide sequence ID" value="XM_029012463.1"/>
</dbReference>
<proteinExistence type="predicted"/>
<sequence>MAPHGVKLDTLKQCLEFLQWLHKDSGKQGEVASELFKRINPYYTTNYLNVRDVKEGLSKFLSAVSEFYTRLSKDPAPGNYNNRSADQICNDLLDCVPKFLAAIYFWSTASIIPSNRWAAVVGKKIGQDMRSIGGPMLQAVVTCRNTSEQQSTKKSTAKSPACYPVGSVKTSVFVTSAVADTGTQIPNTANALSLVRTLCDIVLGEPTEGGGSLKVALEHGLQRLVPPKSICWKDLREHCVQLRGKLHKLFNTPKRFDFTGQSTGTDNLNKDELAKHTADWLRGKLIWVRGNLVNIKTDASATSDLGAYFTHNFFPYGFTFESKTRFGMSDKDVRALLGDLSSVIDELRNSGVGDLDRLKEILNGQNKIQCQDPPPPPTKPEAPPAKVPEGAQNQGKKPEGAQNQGKKAEGAQNQGKKSEGSSPASTVVKSAPGPPAGDHGGQGQPGAAGEKGPAGPPTSSSTPTSPVGNDVQHQQNATLPPAHPPPTSPPSAPAGPGIPESTSQPGPPVQGSPEDGSPTIQSGPSQAPVLTQPPNVSGSGAGSTGGQGTGHPGGQNGSQPTNQGADSISSSGVTLSGAPAAGGGGSGYAYYIEPC</sequence>
<protein>
    <submittedName>
        <fullName evidence="2">Ribosome binding protein, putative</fullName>
    </submittedName>
</protein>
<feature type="compositionally biased region" description="Pro residues" evidence="1">
    <location>
        <begin position="481"/>
        <end position="493"/>
    </location>
</feature>
<reference evidence="2 3" key="1">
    <citation type="journal article" date="2017" name="BMC Genomics">
        <title>Whole-genome assembly of Babesia ovata and comparative genomics between closely related pathogens.</title>
        <authorList>
            <person name="Yamagishi J."/>
            <person name="Asada M."/>
            <person name="Hakimi H."/>
            <person name="Tanaka T.Q."/>
            <person name="Sugimoto C."/>
            <person name="Kawazu S."/>
        </authorList>
    </citation>
    <scope>NUCLEOTIDE SEQUENCE [LARGE SCALE GENOMIC DNA]</scope>
    <source>
        <strain evidence="2 3">Miyake</strain>
    </source>
</reference>
<dbReference type="GeneID" id="39875823"/>
<feature type="region of interest" description="Disordered" evidence="1">
    <location>
        <begin position="367"/>
        <end position="595"/>
    </location>
</feature>
<feature type="compositionally biased region" description="Polar residues" evidence="1">
    <location>
        <begin position="560"/>
        <end position="574"/>
    </location>
</feature>